<evidence type="ECO:0000313" key="11">
    <source>
        <dbReference type="EMBL" id="MBB5351004.1"/>
    </source>
</evidence>
<keyword evidence="8" id="KW-0460">Magnesium</keyword>
<comment type="catalytic activity">
    <reaction evidence="10">
        <text>L-threonyl-[protein] + FAD = FMN-L-threonyl-[protein] + AMP + H(+)</text>
        <dbReference type="Rhea" id="RHEA:36847"/>
        <dbReference type="Rhea" id="RHEA-COMP:11060"/>
        <dbReference type="Rhea" id="RHEA-COMP:11061"/>
        <dbReference type="ChEBI" id="CHEBI:15378"/>
        <dbReference type="ChEBI" id="CHEBI:30013"/>
        <dbReference type="ChEBI" id="CHEBI:57692"/>
        <dbReference type="ChEBI" id="CHEBI:74257"/>
        <dbReference type="ChEBI" id="CHEBI:456215"/>
        <dbReference type="EC" id="2.7.1.180"/>
    </reaction>
</comment>
<dbReference type="SUPFAM" id="SSF143631">
    <property type="entry name" value="ApbE-like"/>
    <property type="match status" value="1"/>
</dbReference>
<dbReference type="Pfam" id="PF02424">
    <property type="entry name" value="ApbE"/>
    <property type="match status" value="1"/>
</dbReference>
<name>A0A840V5V1_9BACT</name>
<dbReference type="Gene3D" id="3.10.520.10">
    <property type="entry name" value="ApbE-like domains"/>
    <property type="match status" value="1"/>
</dbReference>
<dbReference type="RefSeq" id="WP_184016774.1">
    <property type="nucleotide sequence ID" value="NZ_JACHFD010000004.1"/>
</dbReference>
<proteinExistence type="predicted"/>
<comment type="cofactor">
    <cofactor evidence="1">
        <name>Mg(2+)</name>
        <dbReference type="ChEBI" id="CHEBI:18420"/>
    </cofactor>
</comment>
<evidence type="ECO:0000256" key="8">
    <source>
        <dbReference type="ARBA" id="ARBA00022842"/>
    </source>
</evidence>
<dbReference type="EMBL" id="JACHFD010000004">
    <property type="protein sequence ID" value="MBB5351004.1"/>
    <property type="molecule type" value="Genomic_DNA"/>
</dbReference>
<dbReference type="PANTHER" id="PTHR30040">
    <property type="entry name" value="THIAMINE BIOSYNTHESIS LIPOPROTEIN APBE"/>
    <property type="match status" value="1"/>
</dbReference>
<dbReference type="PANTHER" id="PTHR30040:SF2">
    <property type="entry name" value="FAD:PROTEIN FMN TRANSFERASE"/>
    <property type="match status" value="1"/>
</dbReference>
<comment type="caution">
    <text evidence="11">The sequence shown here is derived from an EMBL/GenBank/DDBJ whole genome shotgun (WGS) entry which is preliminary data.</text>
</comment>
<evidence type="ECO:0000256" key="3">
    <source>
        <dbReference type="ARBA" id="ARBA00016337"/>
    </source>
</evidence>
<evidence type="ECO:0000256" key="1">
    <source>
        <dbReference type="ARBA" id="ARBA00001946"/>
    </source>
</evidence>
<dbReference type="GO" id="GO:0046872">
    <property type="term" value="F:metal ion binding"/>
    <property type="evidence" value="ECO:0007669"/>
    <property type="project" value="UniProtKB-KW"/>
</dbReference>
<evidence type="ECO:0000256" key="2">
    <source>
        <dbReference type="ARBA" id="ARBA00011955"/>
    </source>
</evidence>
<dbReference type="Proteomes" id="UP000557717">
    <property type="component" value="Unassembled WGS sequence"/>
</dbReference>
<keyword evidence="11" id="KW-0449">Lipoprotein</keyword>
<dbReference type="GO" id="GO:0016740">
    <property type="term" value="F:transferase activity"/>
    <property type="evidence" value="ECO:0007669"/>
    <property type="project" value="UniProtKB-KW"/>
</dbReference>
<dbReference type="EC" id="2.7.1.180" evidence="2"/>
<dbReference type="InterPro" id="IPR003374">
    <property type="entry name" value="ApbE-like_sf"/>
</dbReference>
<accession>A0A840V5V1</accession>
<evidence type="ECO:0000256" key="10">
    <source>
        <dbReference type="ARBA" id="ARBA00048540"/>
    </source>
</evidence>
<dbReference type="InterPro" id="IPR024932">
    <property type="entry name" value="ApbE"/>
</dbReference>
<evidence type="ECO:0000256" key="4">
    <source>
        <dbReference type="ARBA" id="ARBA00022630"/>
    </source>
</evidence>
<organism evidence="11 12">
    <name type="scientific">Haloferula luteola</name>
    <dbReference type="NCBI Taxonomy" id="595692"/>
    <lineage>
        <taxon>Bacteria</taxon>
        <taxon>Pseudomonadati</taxon>
        <taxon>Verrucomicrobiota</taxon>
        <taxon>Verrucomicrobiia</taxon>
        <taxon>Verrucomicrobiales</taxon>
        <taxon>Verrucomicrobiaceae</taxon>
        <taxon>Haloferula</taxon>
    </lineage>
</organism>
<keyword evidence="5" id="KW-0808">Transferase</keyword>
<reference evidence="11 12" key="1">
    <citation type="submission" date="2020-08" db="EMBL/GenBank/DDBJ databases">
        <title>Genomic Encyclopedia of Type Strains, Phase IV (KMG-IV): sequencing the most valuable type-strain genomes for metagenomic binning, comparative biology and taxonomic classification.</title>
        <authorList>
            <person name="Goeker M."/>
        </authorList>
    </citation>
    <scope>NUCLEOTIDE SEQUENCE [LARGE SCALE GENOMIC DNA]</scope>
    <source>
        <strain evidence="11 12">YC6886</strain>
    </source>
</reference>
<keyword evidence="12" id="KW-1185">Reference proteome</keyword>
<gene>
    <name evidence="11" type="ORF">HNR46_001238</name>
</gene>
<sequence length="272" mass="29609">MRQFRHEAMNTVFHLRFPGEAKGAADMAIECFEELDRLEGKLSRFREDSEISRINQLAAGETLYLSDETDECLRIALTLHTDTGGLFDITLGRAIRHRKDQEDGPLPAPAGRLLIHPDRPAITCIEPGRELDLGGIGKGYALDYLAGILLQWDAAACLLSSGASTHLAYGMDSWPIELDGDRSTVEIQLERAALSASGTGIQGSHIVHPDPNAPLAVGRHWVIADSAAVADAWSTALILAPADRLPDLLRDSPELLHHFEEIDGVPTKRSLG</sequence>
<dbReference type="AlphaFoldDB" id="A0A840V5V1"/>
<keyword evidence="7" id="KW-0274">FAD</keyword>
<evidence type="ECO:0000313" key="12">
    <source>
        <dbReference type="Proteomes" id="UP000557717"/>
    </source>
</evidence>
<protein>
    <recommendedName>
        <fullName evidence="3">FAD:protein FMN transferase</fullName>
        <ecNumber evidence="2">2.7.1.180</ecNumber>
    </recommendedName>
    <alternativeName>
        <fullName evidence="9">Flavin transferase</fullName>
    </alternativeName>
</protein>
<evidence type="ECO:0000256" key="6">
    <source>
        <dbReference type="ARBA" id="ARBA00022723"/>
    </source>
</evidence>
<keyword evidence="6" id="KW-0479">Metal-binding</keyword>
<evidence type="ECO:0000256" key="5">
    <source>
        <dbReference type="ARBA" id="ARBA00022679"/>
    </source>
</evidence>
<keyword evidence="4" id="KW-0285">Flavoprotein</keyword>
<evidence type="ECO:0000256" key="9">
    <source>
        <dbReference type="ARBA" id="ARBA00031306"/>
    </source>
</evidence>
<evidence type="ECO:0000256" key="7">
    <source>
        <dbReference type="ARBA" id="ARBA00022827"/>
    </source>
</evidence>